<feature type="transmembrane region" description="Helical" evidence="1">
    <location>
        <begin position="83"/>
        <end position="104"/>
    </location>
</feature>
<dbReference type="AlphaFoldDB" id="A0A4R4FI83"/>
<dbReference type="PANTHER" id="PTHR37305">
    <property type="entry name" value="INTEGRAL MEMBRANE PROTEIN-RELATED"/>
    <property type="match status" value="1"/>
</dbReference>
<organism evidence="2 3">
    <name type="scientific">Extibacter muris</name>
    <dbReference type="NCBI Taxonomy" id="1796622"/>
    <lineage>
        <taxon>Bacteria</taxon>
        <taxon>Bacillati</taxon>
        <taxon>Bacillota</taxon>
        <taxon>Clostridia</taxon>
        <taxon>Lachnospirales</taxon>
        <taxon>Lachnospiraceae</taxon>
        <taxon>Extibacter</taxon>
    </lineage>
</organism>
<evidence type="ECO:0000313" key="3">
    <source>
        <dbReference type="Proteomes" id="UP000295710"/>
    </source>
</evidence>
<feature type="transmembrane region" description="Helical" evidence="1">
    <location>
        <begin position="252"/>
        <end position="275"/>
    </location>
</feature>
<gene>
    <name evidence="2" type="ORF">E1963_01645</name>
</gene>
<keyword evidence="3" id="KW-1185">Reference proteome</keyword>
<evidence type="ECO:0000313" key="2">
    <source>
        <dbReference type="EMBL" id="TDA23464.1"/>
    </source>
</evidence>
<dbReference type="Pfam" id="PF12730">
    <property type="entry name" value="ABC2_membrane_4"/>
    <property type="match status" value="1"/>
</dbReference>
<evidence type="ECO:0000256" key="1">
    <source>
        <dbReference type="SAM" id="Phobius"/>
    </source>
</evidence>
<keyword evidence="1" id="KW-0812">Transmembrane</keyword>
<protein>
    <submittedName>
        <fullName evidence="2">ABC transporter permease</fullName>
    </submittedName>
</protein>
<feature type="transmembrane region" description="Helical" evidence="1">
    <location>
        <begin position="17"/>
        <end position="36"/>
    </location>
</feature>
<dbReference type="RefSeq" id="WP_132274386.1">
    <property type="nucleotide sequence ID" value="NZ_JAOBST010000027.1"/>
</dbReference>
<dbReference type="PANTHER" id="PTHR37305:SF1">
    <property type="entry name" value="MEMBRANE PROTEIN"/>
    <property type="match status" value="1"/>
</dbReference>
<accession>A0A4R4FI83</accession>
<comment type="caution">
    <text evidence="2">The sequence shown here is derived from an EMBL/GenBank/DDBJ whole genome shotgun (WGS) entry which is preliminary data.</text>
</comment>
<keyword evidence="1" id="KW-0472">Membrane</keyword>
<sequence length="281" mass="30258">MINLLRNDIYKLGKAKYFWVCLAITVVLAAASVFLLDFTYKIGGDQMAAQMEQQQKALDENGVNISMQGVPGSYEELSASGQMLSFFAGNTTLLLAVLVSLFVGSEFNYGTIKNIASRNYSRNSIYLSKLIVCVITGVVFTLLYAAVSTVAATALWGFGDISAGFWPDFFKAAGIELLLGSAFVSVFVMFSMLIRQNGGSLAANICFLEFISLLVMLGEIIIKKLSGNTVTLSNYLIDTNMAAVSGGLTRTIAIRGITVALCFLAAAAIIGMVSFKKRDIK</sequence>
<dbReference type="Proteomes" id="UP000295710">
    <property type="component" value="Unassembled WGS sequence"/>
</dbReference>
<proteinExistence type="predicted"/>
<feature type="transmembrane region" description="Helical" evidence="1">
    <location>
        <begin position="170"/>
        <end position="194"/>
    </location>
</feature>
<feature type="transmembrane region" description="Helical" evidence="1">
    <location>
        <begin position="125"/>
        <end position="158"/>
    </location>
</feature>
<name>A0A4R4FI83_9FIRM</name>
<dbReference type="GO" id="GO:0140359">
    <property type="term" value="F:ABC-type transporter activity"/>
    <property type="evidence" value="ECO:0007669"/>
    <property type="project" value="InterPro"/>
</dbReference>
<dbReference type="GO" id="GO:0005886">
    <property type="term" value="C:plasma membrane"/>
    <property type="evidence" value="ECO:0007669"/>
    <property type="project" value="UniProtKB-SubCell"/>
</dbReference>
<keyword evidence="1" id="KW-1133">Transmembrane helix</keyword>
<reference evidence="2 3" key="1">
    <citation type="journal article" date="2016" name="Nat. Microbiol.">
        <title>The Mouse Intestinal Bacterial Collection (miBC) provides host-specific insight into cultured diversity and functional potential of the gut microbiota.</title>
        <authorList>
            <person name="Lagkouvardos I."/>
            <person name="Pukall R."/>
            <person name="Abt B."/>
            <person name="Foesel B.U."/>
            <person name="Meier-Kolthoff J.P."/>
            <person name="Kumar N."/>
            <person name="Bresciani A."/>
            <person name="Martinez I."/>
            <person name="Just S."/>
            <person name="Ziegler C."/>
            <person name="Brugiroux S."/>
            <person name="Garzetti D."/>
            <person name="Wenning M."/>
            <person name="Bui T.P."/>
            <person name="Wang J."/>
            <person name="Hugenholtz F."/>
            <person name="Plugge C.M."/>
            <person name="Peterson D.A."/>
            <person name="Hornef M.W."/>
            <person name="Baines J.F."/>
            <person name="Smidt H."/>
            <person name="Walter J."/>
            <person name="Kristiansen K."/>
            <person name="Nielsen H.B."/>
            <person name="Haller D."/>
            <person name="Overmann J."/>
            <person name="Stecher B."/>
            <person name="Clavel T."/>
        </authorList>
    </citation>
    <scope>NUCLEOTIDE SEQUENCE [LARGE SCALE GENOMIC DNA]</scope>
    <source>
        <strain evidence="2 3">DSM 28560</strain>
    </source>
</reference>
<feature type="transmembrane region" description="Helical" evidence="1">
    <location>
        <begin position="201"/>
        <end position="222"/>
    </location>
</feature>
<dbReference type="EMBL" id="SMMX01000001">
    <property type="protein sequence ID" value="TDA23464.1"/>
    <property type="molecule type" value="Genomic_DNA"/>
</dbReference>